<evidence type="ECO:0000313" key="2">
    <source>
        <dbReference type="Proteomes" id="UP000234681"/>
    </source>
</evidence>
<gene>
    <name evidence="1" type="ORF">rCG_42550</name>
</gene>
<protein>
    <submittedName>
        <fullName evidence="1">RCG42550</fullName>
    </submittedName>
</protein>
<reference evidence="1 2" key="1">
    <citation type="submission" date="2005-07" db="EMBL/GenBank/DDBJ databases">
        <authorList>
            <person name="Mural R.J."/>
            <person name="Li P.W."/>
            <person name="Adams M.D."/>
            <person name="Amanatides P.G."/>
            <person name="Baden-Tillson H."/>
            <person name="Barnstead M."/>
            <person name="Chin S.H."/>
            <person name="Dew I."/>
            <person name="Evans C.A."/>
            <person name="Ferriera S."/>
            <person name="Flanigan M."/>
            <person name="Fosler C."/>
            <person name="Glodek A."/>
            <person name="Gu Z."/>
            <person name="Holt R.A."/>
            <person name="Jennings D."/>
            <person name="Kraft C.L."/>
            <person name="Lu F."/>
            <person name="Nguyen T."/>
            <person name="Nusskern D.R."/>
            <person name="Pfannkoch C.M."/>
            <person name="Sitter C."/>
            <person name="Sutton G.G."/>
            <person name="Venter J.C."/>
            <person name="Wang Z."/>
            <person name="Woodage T."/>
            <person name="Zheng X.H."/>
            <person name="Zhong F."/>
        </authorList>
    </citation>
    <scope>NUCLEOTIDE SEQUENCE [LARGE SCALE GENOMIC DNA]</scope>
    <source>
        <strain>BN</strain>
        <strain evidence="2">Sprague-Dawley</strain>
    </source>
</reference>
<organism evidence="1 2">
    <name type="scientific">Rattus norvegicus</name>
    <name type="common">Rat</name>
    <dbReference type="NCBI Taxonomy" id="10116"/>
    <lineage>
        <taxon>Eukaryota</taxon>
        <taxon>Metazoa</taxon>
        <taxon>Chordata</taxon>
        <taxon>Craniata</taxon>
        <taxon>Vertebrata</taxon>
        <taxon>Euteleostomi</taxon>
        <taxon>Mammalia</taxon>
        <taxon>Eutheria</taxon>
        <taxon>Euarchontoglires</taxon>
        <taxon>Glires</taxon>
        <taxon>Rodentia</taxon>
        <taxon>Myomorpha</taxon>
        <taxon>Muroidea</taxon>
        <taxon>Muridae</taxon>
        <taxon>Murinae</taxon>
        <taxon>Rattus</taxon>
    </lineage>
</organism>
<dbReference type="EMBL" id="CH474012">
    <property type="protein sequence ID" value="EDL89575.1"/>
    <property type="molecule type" value="Genomic_DNA"/>
</dbReference>
<name>A6K1B7_RAT</name>
<dbReference type="Proteomes" id="UP000234681">
    <property type="component" value="Chromosome 12"/>
</dbReference>
<sequence>MQTVTASIQFLRNSTSERLCPHSHVTRGTAKWPCGTSLCLQLPSTERPGIRKLLISDLVQPRMAIGSHPGNWVNPIDVQYFALIRV</sequence>
<accession>A6K1B7</accession>
<evidence type="ECO:0000313" key="1">
    <source>
        <dbReference type="EMBL" id="EDL89575.1"/>
    </source>
</evidence>
<proteinExistence type="predicted"/>
<dbReference type="AlphaFoldDB" id="A6K1B7"/>